<keyword evidence="3" id="KW-1185">Reference proteome</keyword>
<dbReference type="EMBL" id="JAAXPE010000046">
    <property type="protein sequence ID" value="NKY89406.1"/>
    <property type="molecule type" value="Genomic_DNA"/>
</dbReference>
<dbReference type="RefSeq" id="WP_040718132.1">
    <property type="nucleotide sequence ID" value="NZ_CAWPHS010000041.1"/>
</dbReference>
<proteinExistence type="predicted"/>
<sequence length="167" mass="19335">MSTNNTNDLDDPYINRYAGRIEDPEEVLMRADFDRVLDMQGKALNARDDAEYWQLSSESDQLISRWRDRDDEYGDAWQYLGDAHDDWKAQPETMTRFHERIAADEAEGVYVLTDMQRRSQQHARELTGHGEWMQTSETEQASAGREPIPGHAFAGLVNGHDREGMER</sequence>
<accession>A0A7X6RKL6</accession>
<evidence type="ECO:0000256" key="1">
    <source>
        <dbReference type="SAM" id="MobiDB-lite"/>
    </source>
</evidence>
<protein>
    <submittedName>
        <fullName evidence="2">Uncharacterized protein</fullName>
    </submittedName>
</protein>
<evidence type="ECO:0000313" key="3">
    <source>
        <dbReference type="Proteomes" id="UP000523447"/>
    </source>
</evidence>
<comment type="caution">
    <text evidence="2">The sequence shown here is derived from an EMBL/GenBank/DDBJ whole genome shotgun (WGS) entry which is preliminary data.</text>
</comment>
<dbReference type="Proteomes" id="UP000523447">
    <property type="component" value="Unassembled WGS sequence"/>
</dbReference>
<name>A0A7X6RKL6_9NOCA</name>
<evidence type="ECO:0000313" key="2">
    <source>
        <dbReference type="EMBL" id="NKY89406.1"/>
    </source>
</evidence>
<feature type="region of interest" description="Disordered" evidence="1">
    <location>
        <begin position="120"/>
        <end position="167"/>
    </location>
</feature>
<gene>
    <name evidence="2" type="ORF">HGA07_27880</name>
</gene>
<organism evidence="2 3">
    <name type="scientific">Nocardia veterana</name>
    <dbReference type="NCBI Taxonomy" id="132249"/>
    <lineage>
        <taxon>Bacteria</taxon>
        <taxon>Bacillati</taxon>
        <taxon>Actinomycetota</taxon>
        <taxon>Actinomycetes</taxon>
        <taxon>Mycobacteriales</taxon>
        <taxon>Nocardiaceae</taxon>
        <taxon>Nocardia</taxon>
    </lineage>
</organism>
<reference evidence="2 3" key="1">
    <citation type="submission" date="2020-04" db="EMBL/GenBank/DDBJ databases">
        <title>MicrobeNet Type strains.</title>
        <authorList>
            <person name="Nicholson A.C."/>
        </authorList>
    </citation>
    <scope>NUCLEOTIDE SEQUENCE [LARGE SCALE GENOMIC DNA]</scope>
    <source>
        <strain evidence="2 3">DSM 44445</strain>
    </source>
</reference>
<dbReference type="AlphaFoldDB" id="A0A7X6RKL6"/>